<dbReference type="InterPro" id="IPR047640">
    <property type="entry name" value="RpiR-like"/>
</dbReference>
<feature type="domain" description="HTH rpiR-type" evidence="4">
    <location>
        <begin position="1"/>
        <end position="77"/>
    </location>
</feature>
<dbReference type="EMBL" id="CP025746">
    <property type="protein sequence ID" value="QAA32276.1"/>
    <property type="molecule type" value="Genomic_DNA"/>
</dbReference>
<evidence type="ECO:0000256" key="2">
    <source>
        <dbReference type="ARBA" id="ARBA00023125"/>
    </source>
</evidence>
<keyword evidence="7" id="KW-1185">Reference proteome</keyword>
<keyword evidence="3" id="KW-0804">Transcription</keyword>
<evidence type="ECO:0000313" key="7">
    <source>
        <dbReference type="Proteomes" id="UP000286268"/>
    </source>
</evidence>
<evidence type="ECO:0000256" key="3">
    <source>
        <dbReference type="ARBA" id="ARBA00023163"/>
    </source>
</evidence>
<dbReference type="GO" id="GO:0003677">
    <property type="term" value="F:DNA binding"/>
    <property type="evidence" value="ECO:0007669"/>
    <property type="project" value="UniProtKB-KW"/>
</dbReference>
<evidence type="ECO:0000256" key="1">
    <source>
        <dbReference type="ARBA" id="ARBA00023015"/>
    </source>
</evidence>
<feature type="domain" description="SIS" evidence="5">
    <location>
        <begin position="107"/>
        <end position="249"/>
    </location>
</feature>
<protein>
    <submittedName>
        <fullName evidence="6">RpiR family transcriptional regulator</fullName>
    </submittedName>
</protein>
<dbReference type="InterPro" id="IPR001347">
    <property type="entry name" value="SIS_dom"/>
</dbReference>
<dbReference type="SUPFAM" id="SSF53697">
    <property type="entry name" value="SIS domain"/>
    <property type="match status" value="1"/>
</dbReference>
<proteinExistence type="predicted"/>
<dbReference type="Gene3D" id="1.10.10.10">
    <property type="entry name" value="Winged helix-like DNA-binding domain superfamily/Winged helix DNA-binding domain"/>
    <property type="match status" value="1"/>
</dbReference>
<dbReference type="PROSITE" id="PS51464">
    <property type="entry name" value="SIS"/>
    <property type="match status" value="1"/>
</dbReference>
<evidence type="ECO:0000313" key="6">
    <source>
        <dbReference type="EMBL" id="QAA32276.1"/>
    </source>
</evidence>
<keyword evidence="2" id="KW-0238">DNA-binding</keyword>
<name>A0A3R5QY80_9CLOT</name>
<dbReference type="Proteomes" id="UP000286268">
    <property type="component" value="Chromosome"/>
</dbReference>
<gene>
    <name evidence="6" type="ORF">C1I91_11840</name>
</gene>
<dbReference type="AlphaFoldDB" id="A0A3R5QY80"/>
<dbReference type="GO" id="GO:0097367">
    <property type="term" value="F:carbohydrate derivative binding"/>
    <property type="evidence" value="ECO:0007669"/>
    <property type="project" value="InterPro"/>
</dbReference>
<dbReference type="InterPro" id="IPR036388">
    <property type="entry name" value="WH-like_DNA-bd_sf"/>
</dbReference>
<evidence type="ECO:0000259" key="4">
    <source>
        <dbReference type="PROSITE" id="PS51071"/>
    </source>
</evidence>
<dbReference type="SUPFAM" id="SSF46689">
    <property type="entry name" value="Homeodomain-like"/>
    <property type="match status" value="1"/>
</dbReference>
<reference evidence="6 7" key="1">
    <citation type="submission" date="2018-01" db="EMBL/GenBank/DDBJ databases">
        <title>Genome Sequencing and Assembly of Anaerobacter polyendosporus strain CT4.</title>
        <authorList>
            <person name="Tachaapaikoon C."/>
            <person name="Sutheeworapong S."/>
            <person name="Jenjaroenpun P."/>
            <person name="Wongsurawat T."/>
            <person name="Nookeaw I."/>
            <person name="Cheawchanlertfa P."/>
            <person name="Kosugi A."/>
            <person name="Cheevadhanarak S."/>
            <person name="Ratanakhanokchai K."/>
        </authorList>
    </citation>
    <scope>NUCLEOTIDE SEQUENCE [LARGE SCALE GENOMIC DNA]</scope>
    <source>
        <strain evidence="6 7">CT4</strain>
    </source>
</reference>
<dbReference type="Pfam" id="PF01380">
    <property type="entry name" value="SIS"/>
    <property type="match status" value="1"/>
</dbReference>
<dbReference type="PANTHER" id="PTHR30514:SF1">
    <property type="entry name" value="HTH-TYPE TRANSCRIPTIONAL REGULATOR HEXR-RELATED"/>
    <property type="match status" value="1"/>
</dbReference>
<dbReference type="GO" id="GO:1901135">
    <property type="term" value="P:carbohydrate derivative metabolic process"/>
    <property type="evidence" value="ECO:0007669"/>
    <property type="project" value="InterPro"/>
</dbReference>
<dbReference type="CDD" id="cd05013">
    <property type="entry name" value="SIS_RpiR"/>
    <property type="match status" value="1"/>
</dbReference>
<dbReference type="OrthoDB" id="1648815at2"/>
<accession>A0A3R5QY80</accession>
<dbReference type="PROSITE" id="PS51071">
    <property type="entry name" value="HTH_RPIR"/>
    <property type="match status" value="1"/>
</dbReference>
<dbReference type="InterPro" id="IPR000281">
    <property type="entry name" value="HTH_RpiR"/>
</dbReference>
<dbReference type="InterPro" id="IPR035472">
    <property type="entry name" value="RpiR-like_SIS"/>
</dbReference>
<keyword evidence="1" id="KW-0805">Transcription regulation</keyword>
<organism evidence="6 7">
    <name type="scientific">Clostridium manihotivorum</name>
    <dbReference type="NCBI Taxonomy" id="2320868"/>
    <lineage>
        <taxon>Bacteria</taxon>
        <taxon>Bacillati</taxon>
        <taxon>Bacillota</taxon>
        <taxon>Clostridia</taxon>
        <taxon>Eubacteriales</taxon>
        <taxon>Clostridiaceae</taxon>
        <taxon>Clostridium</taxon>
    </lineage>
</organism>
<dbReference type="KEGG" id="cmah:C1I91_11840"/>
<dbReference type="GO" id="GO:0003700">
    <property type="term" value="F:DNA-binding transcription factor activity"/>
    <property type="evidence" value="ECO:0007669"/>
    <property type="project" value="InterPro"/>
</dbReference>
<evidence type="ECO:0000259" key="5">
    <source>
        <dbReference type="PROSITE" id="PS51464"/>
    </source>
</evidence>
<dbReference type="InterPro" id="IPR009057">
    <property type="entry name" value="Homeodomain-like_sf"/>
</dbReference>
<dbReference type="RefSeq" id="WP_128213065.1">
    <property type="nucleotide sequence ID" value="NZ_CP025746.1"/>
</dbReference>
<dbReference type="PANTHER" id="PTHR30514">
    <property type="entry name" value="GLUCOKINASE"/>
    <property type="match status" value="1"/>
</dbReference>
<sequence>MKLEELVNNSFDKLNENDVHIWKYISNNRRKCCTMSIDELAKKCNISRTTISRFTQKLSLAGFGEFKVRLKLELDEDDNTEDSSVEDVYQDYYKTIKDMREKDLFEVCRMIYNAKHLFVYGTGTVQVAAANELKRHFINVNKFFVTLHGEAEMDTVLETATDEDLIVIISLSGEKKSAVEHAKKIKLKNIPSISITKLSDNSIARLCDQNLYIITNQIKIRDVVNFENVGQYFILTEMLFLKYVTYLTKLRKENTAL</sequence>
<dbReference type="InterPro" id="IPR046348">
    <property type="entry name" value="SIS_dom_sf"/>
</dbReference>
<dbReference type="Gene3D" id="3.40.50.10490">
    <property type="entry name" value="Glucose-6-phosphate isomerase like protein, domain 1"/>
    <property type="match status" value="1"/>
</dbReference>
<dbReference type="Pfam" id="PF01418">
    <property type="entry name" value="HTH_6"/>
    <property type="match status" value="1"/>
</dbReference>